<reference evidence="1" key="1">
    <citation type="journal article" date="2015" name="Nature">
        <title>Complex archaea that bridge the gap between prokaryotes and eukaryotes.</title>
        <authorList>
            <person name="Spang A."/>
            <person name="Saw J.H."/>
            <person name="Jorgensen S.L."/>
            <person name="Zaremba-Niedzwiedzka K."/>
            <person name="Martijn J."/>
            <person name="Lind A.E."/>
            <person name="van Eijk R."/>
            <person name="Schleper C."/>
            <person name="Guy L."/>
            <person name="Ettema T.J."/>
        </authorList>
    </citation>
    <scope>NUCLEOTIDE SEQUENCE</scope>
</reference>
<sequence length="72" mass="8464">MCQLNRDITEDLIGLKIQAISNDPDTRFPIDASDIQNLLSLHKDKMNLGLIREYFKIFNKEDILDEWLTKNK</sequence>
<proteinExistence type="predicted"/>
<comment type="caution">
    <text evidence="1">The sequence shown here is derived from an EMBL/GenBank/DDBJ whole genome shotgun (WGS) entry which is preliminary data.</text>
</comment>
<evidence type="ECO:0000313" key="1">
    <source>
        <dbReference type="EMBL" id="KKM07022.1"/>
    </source>
</evidence>
<organism evidence="1">
    <name type="scientific">marine sediment metagenome</name>
    <dbReference type="NCBI Taxonomy" id="412755"/>
    <lineage>
        <taxon>unclassified sequences</taxon>
        <taxon>metagenomes</taxon>
        <taxon>ecological metagenomes</taxon>
    </lineage>
</organism>
<dbReference type="AlphaFoldDB" id="A0A0F9HV57"/>
<gene>
    <name evidence="1" type="ORF">LCGC14_1738120</name>
</gene>
<protein>
    <submittedName>
        <fullName evidence="1">Uncharacterized protein</fullName>
    </submittedName>
</protein>
<dbReference type="EMBL" id="LAZR01015863">
    <property type="protein sequence ID" value="KKM07022.1"/>
    <property type="molecule type" value="Genomic_DNA"/>
</dbReference>
<name>A0A0F9HV57_9ZZZZ</name>
<accession>A0A0F9HV57</accession>